<protein>
    <submittedName>
        <fullName evidence="2">Putative peroxisomal membrane protein Pex17</fullName>
    </submittedName>
</protein>
<dbReference type="GeneID" id="28899051"/>
<dbReference type="Pfam" id="PF26001">
    <property type="entry name" value="Pex8"/>
    <property type="match status" value="1"/>
</dbReference>
<organism evidence="2 3">
    <name type="scientific">Xylona heveae (strain CBS 132557 / TC161)</name>
    <dbReference type="NCBI Taxonomy" id="1328760"/>
    <lineage>
        <taxon>Eukaryota</taxon>
        <taxon>Fungi</taxon>
        <taxon>Dikarya</taxon>
        <taxon>Ascomycota</taxon>
        <taxon>Pezizomycotina</taxon>
        <taxon>Xylonomycetes</taxon>
        <taxon>Xylonales</taxon>
        <taxon>Xylonaceae</taxon>
        <taxon>Xylona</taxon>
    </lineage>
</organism>
<evidence type="ECO:0000313" key="2">
    <source>
        <dbReference type="EMBL" id="KZF21586.1"/>
    </source>
</evidence>
<dbReference type="OMA" id="LMVQWRQ"/>
<dbReference type="OrthoDB" id="2357318at2759"/>
<dbReference type="RefSeq" id="XP_018187141.1">
    <property type="nucleotide sequence ID" value="XM_018333914.1"/>
</dbReference>
<name>A0A165G060_XYLHT</name>
<accession>A0A165G060</accession>
<keyword evidence="3" id="KW-1185">Reference proteome</keyword>
<dbReference type="Proteomes" id="UP000076632">
    <property type="component" value="Unassembled WGS sequence"/>
</dbReference>
<dbReference type="InParanoid" id="A0A165G060"/>
<evidence type="ECO:0000256" key="1">
    <source>
        <dbReference type="SAM" id="MobiDB-lite"/>
    </source>
</evidence>
<dbReference type="PANTHER" id="PTHR39214">
    <property type="entry name" value="MICROBODY (PEROXISOME) BIOGENESIS PROTEIN PEROXIN 8 (EUROFUNG)"/>
    <property type="match status" value="1"/>
</dbReference>
<dbReference type="EMBL" id="KV407460">
    <property type="protein sequence ID" value="KZF21586.1"/>
    <property type="molecule type" value="Genomic_DNA"/>
</dbReference>
<gene>
    <name evidence="2" type="ORF">L228DRAFT_256255</name>
</gene>
<proteinExistence type="predicted"/>
<sequence>MSSERLLGTLLRSIQTPSSQQDTPRLLSTAASLLTSLSNPLNLSLLTGRLLTSPAFWEHPDGLRTCLGILGVFHSASRVILNHEHTQQGYHLTTLNKEEWVKAVARGADEKSPRWKHTLVLGGLLLGFESHERQGLPAALRRLLEGAIVKASNLALVQAAEEEQLGTHCIGWVLNHTFDLLPEVEKAAIDYDLLLPVLINTAFASPEGLRSGYFLGVIDVDVSQVKEGKFTWPATSSTFKQIQQMSASPILSSLGSVSRLIAHSIANVRDPALIRAAMEELFGFSRTLLTQWRQNKLSQIDVSEESIFLENSTMTKTLPVLWQTLKAAMFAIIIVLNAAIGRMLSDPLLATDDCAPLIASQTLHSLRNLYFLSSRLGATSLSQHVFVFLAAIDILSRYPMHVEAFLSEIQPAELGNIPRHPLDRCLDLFFLNTAEHFTLVISPKMNEDLLIASAIPYLASGGNNNLLEIFEAAHSVMLAVLAAPQSASIASNHLPFYVDALFKVFPRNLSPRQFRLAFKTLLQITTPPSPLSASQPQLPSILLEIVHQRAITAPSTPLVAIGKGSSDEAGLSEQGVLVLTLIDALPFLGLEDLEEWLSITASLAKKVQNSTMQEMCKRRFWEVLSNGEMDVTRAELCVTWWGTRGGRELLMFGSTGSNDGPDGPYMSGAVDESRESKL</sequence>
<feature type="region of interest" description="Disordered" evidence="1">
    <location>
        <begin position="653"/>
        <end position="678"/>
    </location>
</feature>
<dbReference type="STRING" id="1328760.A0A165G060"/>
<evidence type="ECO:0000313" key="3">
    <source>
        <dbReference type="Proteomes" id="UP000076632"/>
    </source>
</evidence>
<dbReference type="InterPro" id="IPR055334">
    <property type="entry name" value="PEX8-like"/>
</dbReference>
<reference evidence="2 3" key="1">
    <citation type="journal article" date="2016" name="Fungal Biol.">
        <title>The genome of Xylona heveae provides a window into fungal endophytism.</title>
        <authorList>
            <person name="Gazis R."/>
            <person name="Kuo A."/>
            <person name="Riley R."/>
            <person name="LaButti K."/>
            <person name="Lipzen A."/>
            <person name="Lin J."/>
            <person name="Amirebrahimi M."/>
            <person name="Hesse C.N."/>
            <person name="Spatafora J.W."/>
            <person name="Henrissat B."/>
            <person name="Hainaut M."/>
            <person name="Grigoriev I.V."/>
            <person name="Hibbett D.S."/>
        </authorList>
    </citation>
    <scope>NUCLEOTIDE SEQUENCE [LARGE SCALE GENOMIC DNA]</scope>
    <source>
        <strain evidence="2 3">TC161</strain>
    </source>
</reference>
<dbReference type="AlphaFoldDB" id="A0A165G060"/>
<dbReference type="PANTHER" id="PTHR39214:SF1">
    <property type="entry name" value="MICROBODY (PEROXISOME) BIOGENESIS PROTEIN PEROXIN 8 (EUROFUNG)"/>
    <property type="match status" value="1"/>
</dbReference>